<dbReference type="Pfam" id="PF02265">
    <property type="entry name" value="S1-P1_nuclease"/>
    <property type="match status" value="2"/>
</dbReference>
<dbReference type="InterPro" id="IPR003154">
    <property type="entry name" value="S1/P1nuclease"/>
</dbReference>
<protein>
    <submittedName>
        <fullName evidence="8">Uncharacterized protein</fullName>
    </submittedName>
</protein>
<organism evidence="8 9">
    <name type="scientific">Synchytrium endobioticum</name>
    <dbReference type="NCBI Taxonomy" id="286115"/>
    <lineage>
        <taxon>Eukaryota</taxon>
        <taxon>Fungi</taxon>
        <taxon>Fungi incertae sedis</taxon>
        <taxon>Chytridiomycota</taxon>
        <taxon>Chytridiomycota incertae sedis</taxon>
        <taxon>Chytridiomycetes</taxon>
        <taxon>Synchytriales</taxon>
        <taxon>Synchytriaceae</taxon>
        <taxon>Synchytrium</taxon>
    </lineage>
</organism>
<dbReference type="AlphaFoldDB" id="A0A507CEP8"/>
<dbReference type="GO" id="GO:0046872">
    <property type="term" value="F:metal ion binding"/>
    <property type="evidence" value="ECO:0007669"/>
    <property type="project" value="UniProtKB-KW"/>
</dbReference>
<sequence>MVTKEIMSDCNFFTSLLVIAVIPAGVYAWGYEAHRITANIAQHFLSPPAVDVIYGLLEPTYRGHLGPIASWADEIKRNNCEHDFCVTTAIANYTGRLQDCKLSTLQRNEALKFITHFIGDISQPMHVSGRARGGNEAACIFDGRSTQLHAVWDTMLVEKHVKTAFHNESDFTAYLIDSLESGPLSMNRTQWESCFPNAKSPTGIECINEWAVDTNQASCGAWAAYAQGGDLGRGEQYERMSRIMELQIAKGGVRLAAFLNAVLDKKCGRMDYRSSRSNSNDFRSSRQLD</sequence>
<dbReference type="STRING" id="286115.A0A507CEP8"/>
<dbReference type="PANTHER" id="PTHR33146:SF26">
    <property type="entry name" value="ENDONUCLEASE 4"/>
    <property type="match status" value="1"/>
</dbReference>
<evidence type="ECO:0000313" key="8">
    <source>
        <dbReference type="EMBL" id="TPX36055.1"/>
    </source>
</evidence>
<accession>A0A507CEP8</accession>
<proteinExistence type="inferred from homology"/>
<dbReference type="GO" id="GO:0016788">
    <property type="term" value="F:hydrolase activity, acting on ester bonds"/>
    <property type="evidence" value="ECO:0007669"/>
    <property type="project" value="InterPro"/>
</dbReference>
<evidence type="ECO:0000256" key="6">
    <source>
        <dbReference type="ARBA" id="ARBA00023157"/>
    </source>
</evidence>
<dbReference type="VEuPathDB" id="FungiDB:SeMB42_g07121"/>
<keyword evidence="5" id="KW-0378">Hydrolase</keyword>
<reference evidence="8 9" key="1">
    <citation type="journal article" date="2019" name="Sci. Rep.">
        <title>Comparative genomics of chytrid fungi reveal insights into the obligate biotrophic and pathogenic lifestyle of Synchytrium endobioticum.</title>
        <authorList>
            <person name="van de Vossenberg B.T.L.H."/>
            <person name="Warris S."/>
            <person name="Nguyen H.D.T."/>
            <person name="van Gent-Pelzer M.P.E."/>
            <person name="Joly D.L."/>
            <person name="van de Geest H.C."/>
            <person name="Bonants P.J.M."/>
            <person name="Smith D.S."/>
            <person name="Levesque C.A."/>
            <person name="van der Lee T.A.J."/>
        </authorList>
    </citation>
    <scope>NUCLEOTIDE SEQUENCE [LARGE SCALE GENOMIC DNA]</scope>
    <source>
        <strain evidence="8 9">MB42</strain>
    </source>
</reference>
<dbReference type="Gene3D" id="1.10.575.10">
    <property type="entry name" value="P1 Nuclease"/>
    <property type="match status" value="1"/>
</dbReference>
<evidence type="ECO:0000256" key="2">
    <source>
        <dbReference type="ARBA" id="ARBA00022722"/>
    </source>
</evidence>
<evidence type="ECO:0000256" key="4">
    <source>
        <dbReference type="ARBA" id="ARBA00022759"/>
    </source>
</evidence>
<dbReference type="GO" id="GO:0004519">
    <property type="term" value="F:endonuclease activity"/>
    <property type="evidence" value="ECO:0007669"/>
    <property type="project" value="UniProtKB-KW"/>
</dbReference>
<evidence type="ECO:0000256" key="1">
    <source>
        <dbReference type="ARBA" id="ARBA00009547"/>
    </source>
</evidence>
<keyword evidence="3" id="KW-0479">Metal-binding</keyword>
<keyword evidence="9" id="KW-1185">Reference proteome</keyword>
<comment type="caution">
    <text evidence="8">The sequence shown here is derived from an EMBL/GenBank/DDBJ whole genome shotgun (WGS) entry which is preliminary data.</text>
</comment>
<dbReference type="EMBL" id="QEAN01000461">
    <property type="protein sequence ID" value="TPX36055.1"/>
    <property type="molecule type" value="Genomic_DNA"/>
</dbReference>
<dbReference type="Proteomes" id="UP000317494">
    <property type="component" value="Unassembled WGS sequence"/>
</dbReference>
<comment type="similarity">
    <text evidence="1">Belongs to the nuclease type I family.</text>
</comment>
<keyword evidence="7" id="KW-0325">Glycoprotein</keyword>
<dbReference type="InterPro" id="IPR008947">
    <property type="entry name" value="PLipase_C/P1_nuclease_dom_sf"/>
</dbReference>
<dbReference type="GO" id="GO:0006308">
    <property type="term" value="P:DNA catabolic process"/>
    <property type="evidence" value="ECO:0007669"/>
    <property type="project" value="InterPro"/>
</dbReference>
<evidence type="ECO:0000256" key="7">
    <source>
        <dbReference type="ARBA" id="ARBA00023180"/>
    </source>
</evidence>
<evidence type="ECO:0000256" key="3">
    <source>
        <dbReference type="ARBA" id="ARBA00022723"/>
    </source>
</evidence>
<dbReference type="GO" id="GO:0003676">
    <property type="term" value="F:nucleic acid binding"/>
    <property type="evidence" value="ECO:0007669"/>
    <property type="project" value="InterPro"/>
</dbReference>
<evidence type="ECO:0000256" key="5">
    <source>
        <dbReference type="ARBA" id="ARBA00022801"/>
    </source>
</evidence>
<dbReference type="CDD" id="cd11010">
    <property type="entry name" value="S1-P1_nuclease"/>
    <property type="match status" value="1"/>
</dbReference>
<keyword evidence="6" id="KW-1015">Disulfide bond</keyword>
<name>A0A507CEP8_9FUNG</name>
<dbReference type="PANTHER" id="PTHR33146">
    <property type="entry name" value="ENDONUCLEASE 4"/>
    <property type="match status" value="1"/>
</dbReference>
<keyword evidence="2" id="KW-0540">Nuclease</keyword>
<keyword evidence="4" id="KW-0255">Endonuclease</keyword>
<dbReference type="SUPFAM" id="SSF48537">
    <property type="entry name" value="Phospholipase C/P1 nuclease"/>
    <property type="match status" value="1"/>
</dbReference>
<evidence type="ECO:0000313" key="9">
    <source>
        <dbReference type="Proteomes" id="UP000317494"/>
    </source>
</evidence>
<gene>
    <name evidence="8" type="ORF">SeMB42_g07121</name>
</gene>